<evidence type="ECO:0000256" key="4">
    <source>
        <dbReference type="HAMAP-Rule" id="MF_00996"/>
    </source>
</evidence>
<dbReference type="OrthoDB" id="9809439at2"/>
<dbReference type="EC" id="4.1.99.29" evidence="4"/>
<comment type="similarity">
    <text evidence="4">Belongs to the MqnA/MqnD family. MqnD subfamily.</text>
</comment>
<dbReference type="Proteomes" id="UP000295292">
    <property type="component" value="Unassembled WGS sequence"/>
</dbReference>
<keyword evidence="3 4" id="KW-0456">Lyase</keyword>
<evidence type="ECO:0000256" key="3">
    <source>
        <dbReference type="ARBA" id="ARBA00023239"/>
    </source>
</evidence>
<dbReference type="UniPathway" id="UPA00079"/>
<dbReference type="PANTHER" id="PTHR37167:SF1">
    <property type="entry name" value="1,4-DIHYDROXY-6-NAPHTOATE SYNTHASE"/>
    <property type="match status" value="1"/>
</dbReference>
<dbReference type="InterPro" id="IPR030869">
    <property type="entry name" value="MqnD"/>
</dbReference>
<dbReference type="HAMAP" id="MF_00996">
    <property type="entry name" value="MqnD"/>
    <property type="match status" value="1"/>
</dbReference>
<name>A0A4R6W6A4_9SPHI</name>
<comment type="pathway">
    <text evidence="1 4">Quinol/quinone metabolism; menaquinone biosynthesis.</text>
</comment>
<dbReference type="GO" id="GO:0009234">
    <property type="term" value="P:menaquinone biosynthetic process"/>
    <property type="evidence" value="ECO:0007669"/>
    <property type="project" value="UniProtKB-UniRule"/>
</dbReference>
<evidence type="ECO:0000256" key="2">
    <source>
        <dbReference type="ARBA" id="ARBA00022428"/>
    </source>
</evidence>
<dbReference type="AlphaFoldDB" id="A0A4R6W6A4"/>
<feature type="binding site" evidence="4">
    <location>
        <begin position="121"/>
        <end position="122"/>
    </location>
    <ligand>
        <name>substrate</name>
    </ligand>
</feature>
<comment type="caution">
    <text evidence="5">The sequence shown here is derived from an EMBL/GenBank/DDBJ whole genome shotgun (WGS) entry which is preliminary data.</text>
</comment>
<dbReference type="EMBL" id="SNYV01000020">
    <property type="protein sequence ID" value="TDQ72178.1"/>
    <property type="molecule type" value="Genomic_DNA"/>
</dbReference>
<protein>
    <recommendedName>
        <fullName evidence="4">1,4-dihydroxy-6-naphtoate synthase</fullName>
        <ecNumber evidence="4">4.1.99.29</ecNumber>
    </recommendedName>
    <alternativeName>
        <fullName evidence="4">Menaquinone biosynthetic enzyme MqnD</fullName>
    </alternativeName>
</protein>
<dbReference type="SUPFAM" id="SSF53850">
    <property type="entry name" value="Periplasmic binding protein-like II"/>
    <property type="match status" value="1"/>
</dbReference>
<dbReference type="PANTHER" id="PTHR37167">
    <property type="entry name" value="1,4-DIHYDROXY-6-NAPHTOATE SYNTHASE"/>
    <property type="match status" value="1"/>
</dbReference>
<feature type="active site" description="Proton acceptor" evidence="4">
    <location>
        <position position="160"/>
    </location>
</feature>
<dbReference type="Pfam" id="PF02621">
    <property type="entry name" value="VitK2_biosynth"/>
    <property type="match status" value="1"/>
</dbReference>
<dbReference type="GO" id="GO:0016830">
    <property type="term" value="F:carbon-carbon lyase activity"/>
    <property type="evidence" value="ECO:0007669"/>
    <property type="project" value="UniProtKB-UniRule"/>
</dbReference>
<keyword evidence="6" id="KW-1185">Reference proteome</keyword>
<evidence type="ECO:0000313" key="6">
    <source>
        <dbReference type="Proteomes" id="UP000295292"/>
    </source>
</evidence>
<dbReference type="InterPro" id="IPR003773">
    <property type="entry name" value="Menaquinone_biosynth"/>
</dbReference>
<proteinExistence type="inferred from homology"/>
<keyword evidence="2 4" id="KW-0474">Menaquinone biosynthesis</keyword>
<accession>A0A4R6W6A4</accession>
<reference evidence="5 6" key="1">
    <citation type="submission" date="2019-03" db="EMBL/GenBank/DDBJ databases">
        <title>Genomic Encyclopedia of Archaeal and Bacterial Type Strains, Phase II (KMG-II): from individual species to whole genera.</title>
        <authorList>
            <person name="Goeker M."/>
        </authorList>
    </citation>
    <scope>NUCLEOTIDE SEQUENCE [LARGE SCALE GENOMIC DNA]</scope>
    <source>
        <strain evidence="5 6">DSM 28353</strain>
    </source>
</reference>
<dbReference type="Gene3D" id="3.40.190.10">
    <property type="entry name" value="Periplasmic binding protein-like II"/>
    <property type="match status" value="2"/>
</dbReference>
<evidence type="ECO:0000256" key="1">
    <source>
        <dbReference type="ARBA" id="ARBA00004863"/>
    </source>
</evidence>
<feature type="binding site" evidence="4">
    <location>
        <begin position="55"/>
        <end position="57"/>
    </location>
    <ligand>
        <name>substrate</name>
    </ligand>
</feature>
<organism evidence="5 6">
    <name type="scientific">Sphingobacterium yanglingense</name>
    <dbReference type="NCBI Taxonomy" id="1437280"/>
    <lineage>
        <taxon>Bacteria</taxon>
        <taxon>Pseudomonadati</taxon>
        <taxon>Bacteroidota</taxon>
        <taxon>Sphingobacteriia</taxon>
        <taxon>Sphingobacteriales</taxon>
        <taxon>Sphingobacteriaceae</taxon>
        <taxon>Sphingobacterium</taxon>
    </lineage>
</organism>
<comment type="catalytic activity">
    <reaction evidence="4">
        <text>cyclic dehypoxanthinylfutalosinate = 1,4-dihydroxy-6-naphthoate + dihydroxyacetone</text>
        <dbReference type="Rhea" id="RHEA:33087"/>
        <dbReference type="ChEBI" id="CHEBI:16016"/>
        <dbReference type="ChEBI" id="CHEBI:64254"/>
        <dbReference type="ChEBI" id="CHEBI:64270"/>
        <dbReference type="EC" id="4.1.99.29"/>
    </reaction>
</comment>
<dbReference type="RefSeq" id="WP_133586769.1">
    <property type="nucleotide sequence ID" value="NZ_SNYV01000020.1"/>
</dbReference>
<gene>
    <name evidence="4" type="primary">mqnD</name>
    <name evidence="5" type="ORF">CLV99_4641</name>
</gene>
<evidence type="ECO:0000313" key="5">
    <source>
        <dbReference type="EMBL" id="TDQ72178.1"/>
    </source>
</evidence>
<sequence length="295" mass="33431">MKLSLGYSPCPNDTYIFDALIHQKIDTYGLEFEVEYHDVETLNQKAFKKELAITKLSYHAFAYAVEDYELLDAGSALGFGVGPLLITKNKELAEELMEYVGQDLPDKFRDLAIAIPGKYTTANFLLGLAFPQLQNKQELVFSDIEEAVMDGRVDLGLIIHENRFTYQEKGLHKVVDLGDYWEKTTNSPIPLGGIVIRRDLPLDVKEKINRLVRHSVEFAFANPKSGIEYIRSHAQEMEETVMYKHIELYVNSYSIDLGGIGRAAIATMFERAEALQLIPEIKKNIFLIERDGGFG</sequence>
<comment type="function">
    <text evidence="4">Catalyzes the conversion of cyclic dehypoxanthine futalosine (cyclic DHFL) into 1,4-dihydroxy-6-naphthoate, a step in the biosynthesis of menaquinone (MK, vitamin K2).</text>
</comment>
<dbReference type="CDD" id="cd13635">
    <property type="entry name" value="PBP2_Ttha1568_Mqnd"/>
    <property type="match status" value="1"/>
</dbReference>